<dbReference type="InterPro" id="IPR012312">
    <property type="entry name" value="Hemerythrin-like"/>
</dbReference>
<dbReference type="Pfam" id="PF01814">
    <property type="entry name" value="Hemerythrin"/>
    <property type="match status" value="1"/>
</dbReference>
<dbReference type="RefSeq" id="WP_344689759.1">
    <property type="nucleotide sequence ID" value="NZ_BAAAVV010000007.1"/>
</dbReference>
<organism evidence="2 3">
    <name type="scientific">Blastococcus jejuensis</name>
    <dbReference type="NCBI Taxonomy" id="351224"/>
    <lineage>
        <taxon>Bacteria</taxon>
        <taxon>Bacillati</taxon>
        <taxon>Actinomycetota</taxon>
        <taxon>Actinomycetes</taxon>
        <taxon>Geodermatophilales</taxon>
        <taxon>Geodermatophilaceae</taxon>
        <taxon>Blastococcus</taxon>
    </lineage>
</organism>
<accession>A0ABP6PEN4</accession>
<dbReference type="CDD" id="cd12108">
    <property type="entry name" value="Hr-like"/>
    <property type="match status" value="1"/>
</dbReference>
<keyword evidence="3" id="KW-1185">Reference proteome</keyword>
<evidence type="ECO:0000313" key="2">
    <source>
        <dbReference type="EMBL" id="GAA3174440.1"/>
    </source>
</evidence>
<evidence type="ECO:0000313" key="3">
    <source>
        <dbReference type="Proteomes" id="UP001499924"/>
    </source>
</evidence>
<feature type="domain" description="Hemerythrin-like" evidence="1">
    <location>
        <begin position="32"/>
        <end position="168"/>
    </location>
</feature>
<gene>
    <name evidence="2" type="ORF">GCM10010531_30010</name>
</gene>
<protein>
    <submittedName>
        <fullName evidence="2">Hemerythrin domain-containing protein</fullName>
    </submittedName>
</protein>
<sequence length="242" mass="26694">MSTTTSRPATGHLLDLPGQAHVAEGPLDLNGMYMAHHAFRRDLVRFAVAARQTPLEDAEVWRALAVRWEQFSGILHHHHTTEDDVLWPQLLEIVDARGDAAGRATLEAMEAEHSVIDPMLAGCAAGFAAMAQTPDAATRDRLAQTAETARDTLSDHMAHEEREALPLVQELLPVEGWQRVEKAAGSGKGLKDLMFLVPWVADGLTAEQLETAFRSVGKPFKWLLALTRGGYTRREAIAFRYV</sequence>
<dbReference type="EMBL" id="BAAAVV010000007">
    <property type="protein sequence ID" value="GAA3174440.1"/>
    <property type="molecule type" value="Genomic_DNA"/>
</dbReference>
<proteinExistence type="predicted"/>
<dbReference type="Proteomes" id="UP001499924">
    <property type="component" value="Unassembled WGS sequence"/>
</dbReference>
<evidence type="ECO:0000259" key="1">
    <source>
        <dbReference type="Pfam" id="PF01814"/>
    </source>
</evidence>
<name>A0ABP6PEN4_9ACTN</name>
<reference evidence="3" key="1">
    <citation type="journal article" date="2019" name="Int. J. Syst. Evol. Microbiol.">
        <title>The Global Catalogue of Microorganisms (GCM) 10K type strain sequencing project: providing services to taxonomists for standard genome sequencing and annotation.</title>
        <authorList>
            <consortium name="The Broad Institute Genomics Platform"/>
            <consortium name="The Broad Institute Genome Sequencing Center for Infectious Disease"/>
            <person name="Wu L."/>
            <person name="Ma J."/>
        </authorList>
    </citation>
    <scope>NUCLEOTIDE SEQUENCE [LARGE SCALE GENOMIC DNA]</scope>
    <source>
        <strain evidence="3">JCM 15614</strain>
    </source>
</reference>
<comment type="caution">
    <text evidence="2">The sequence shown here is derived from an EMBL/GenBank/DDBJ whole genome shotgun (WGS) entry which is preliminary data.</text>
</comment>
<dbReference type="Gene3D" id="1.20.120.520">
    <property type="entry name" value="nmb1532 protein domain like"/>
    <property type="match status" value="1"/>
</dbReference>